<feature type="non-terminal residue" evidence="3">
    <location>
        <position position="102"/>
    </location>
</feature>
<dbReference type="GO" id="GO:0060271">
    <property type="term" value="P:cilium assembly"/>
    <property type="evidence" value="ECO:0007669"/>
    <property type="project" value="TreeGrafter"/>
</dbReference>
<sequence length="102" mass="11554">MYNIISFQWHAHDNLILVACWSQTNGLIVSGGEDCRYKVWDATGHQLYSSNVGDYPITAISWCYSSGNYFAVGSFNTIKLCDKNGVKLILYYINLHAHTIDK</sequence>
<keyword evidence="1" id="KW-0853">WD repeat</keyword>
<dbReference type="InterPro" id="IPR036322">
    <property type="entry name" value="WD40_repeat_dom_sf"/>
</dbReference>
<evidence type="ECO:0000313" key="2">
    <source>
        <dbReference type="Proteomes" id="UP000504615"/>
    </source>
</evidence>
<dbReference type="InterPro" id="IPR001680">
    <property type="entry name" value="WD40_rpt"/>
</dbReference>
<dbReference type="PROSITE" id="PS50082">
    <property type="entry name" value="WD_REPEATS_2"/>
    <property type="match status" value="1"/>
</dbReference>
<name>A0A6I9VV30_9HYME</name>
<dbReference type="Gene3D" id="2.130.10.10">
    <property type="entry name" value="YVTN repeat-like/Quinoprotein amine dehydrogenase"/>
    <property type="match status" value="1"/>
</dbReference>
<gene>
    <name evidence="3" type="primary">LOC105424435</name>
</gene>
<dbReference type="PANTHER" id="PTHR24098">
    <property type="entry name" value="OUTER SEGMENT 5"/>
    <property type="match status" value="1"/>
</dbReference>
<keyword evidence="2" id="KW-1185">Reference proteome</keyword>
<dbReference type="InterPro" id="IPR015943">
    <property type="entry name" value="WD40/YVTN_repeat-like_dom_sf"/>
</dbReference>
<dbReference type="GeneID" id="105424435"/>
<evidence type="ECO:0000313" key="3">
    <source>
        <dbReference type="RefSeq" id="XP_011632971.1"/>
    </source>
</evidence>
<evidence type="ECO:0000256" key="1">
    <source>
        <dbReference type="PROSITE-ProRule" id="PRU00221"/>
    </source>
</evidence>
<organism evidence="2 3">
    <name type="scientific">Pogonomyrmex barbatus</name>
    <name type="common">red harvester ant</name>
    <dbReference type="NCBI Taxonomy" id="144034"/>
    <lineage>
        <taxon>Eukaryota</taxon>
        <taxon>Metazoa</taxon>
        <taxon>Ecdysozoa</taxon>
        <taxon>Arthropoda</taxon>
        <taxon>Hexapoda</taxon>
        <taxon>Insecta</taxon>
        <taxon>Pterygota</taxon>
        <taxon>Neoptera</taxon>
        <taxon>Endopterygota</taxon>
        <taxon>Hymenoptera</taxon>
        <taxon>Apocrita</taxon>
        <taxon>Aculeata</taxon>
        <taxon>Formicoidea</taxon>
        <taxon>Formicidae</taxon>
        <taxon>Myrmicinae</taxon>
        <taxon>Pogonomyrmex</taxon>
    </lineage>
</organism>
<dbReference type="KEGG" id="pbar:105424435"/>
<dbReference type="SUPFAM" id="SSF50978">
    <property type="entry name" value="WD40 repeat-like"/>
    <property type="match status" value="1"/>
</dbReference>
<dbReference type="AlphaFoldDB" id="A0A6I9VV30"/>
<dbReference type="PANTHER" id="PTHR24098:SF0">
    <property type="entry name" value="OUTER SEGMENT 5"/>
    <property type="match status" value="1"/>
</dbReference>
<dbReference type="OrthoDB" id="408728at2759"/>
<dbReference type="GO" id="GO:0005929">
    <property type="term" value="C:cilium"/>
    <property type="evidence" value="ECO:0007669"/>
    <property type="project" value="TreeGrafter"/>
</dbReference>
<dbReference type="RefSeq" id="XP_011632971.1">
    <property type="nucleotide sequence ID" value="XM_011634669.1"/>
</dbReference>
<protein>
    <submittedName>
        <fullName evidence="3">Intraflagellar transport protein 80 homolog</fullName>
    </submittedName>
</protein>
<proteinExistence type="predicted"/>
<dbReference type="GO" id="GO:0030992">
    <property type="term" value="C:intraciliary transport particle B"/>
    <property type="evidence" value="ECO:0007669"/>
    <property type="project" value="TreeGrafter"/>
</dbReference>
<feature type="repeat" description="WD" evidence="1">
    <location>
        <begin position="9"/>
        <end position="50"/>
    </location>
</feature>
<dbReference type="SMART" id="SM00320">
    <property type="entry name" value="WD40"/>
    <property type="match status" value="2"/>
</dbReference>
<reference evidence="3" key="1">
    <citation type="submission" date="2025-08" db="UniProtKB">
        <authorList>
            <consortium name="RefSeq"/>
        </authorList>
    </citation>
    <scope>IDENTIFICATION</scope>
</reference>
<dbReference type="Proteomes" id="UP000504615">
    <property type="component" value="Unplaced"/>
</dbReference>
<accession>A0A6I9VV30</accession>